<name>A0A2P9HNK5_9HYPH</name>
<proteinExistence type="predicted"/>
<dbReference type="EMBL" id="OOFM01000005">
    <property type="protein sequence ID" value="SPL65651.1"/>
    <property type="molecule type" value="Genomic_DNA"/>
</dbReference>
<dbReference type="Proteomes" id="UP000246073">
    <property type="component" value="Unassembled WGS sequence"/>
</dbReference>
<organism evidence="1 2">
    <name type="scientific">Ochrobactrum soli</name>
    <dbReference type="NCBI Taxonomy" id="2448455"/>
    <lineage>
        <taxon>Bacteria</taxon>
        <taxon>Pseudomonadati</taxon>
        <taxon>Pseudomonadota</taxon>
        <taxon>Alphaproteobacteria</taxon>
        <taxon>Hyphomicrobiales</taxon>
        <taxon>Brucellaceae</taxon>
        <taxon>Brucella/Ochrobactrum group</taxon>
        <taxon>Ochrobactrum</taxon>
    </lineage>
</organism>
<dbReference type="AlphaFoldDB" id="A0A2P9HNK5"/>
<evidence type="ECO:0000313" key="2">
    <source>
        <dbReference type="Proteomes" id="UP000246073"/>
    </source>
</evidence>
<protein>
    <submittedName>
        <fullName evidence="1">Uncharacterized protein</fullName>
    </submittedName>
</protein>
<sequence>MGLRTFEFALSHRRCSLRSRTAQAPAQKPIGFGASIYAKTERRTARR</sequence>
<reference evidence="2" key="1">
    <citation type="submission" date="2017-12" db="EMBL/GenBank/DDBJ databases">
        <authorList>
            <person name="Diaz M."/>
        </authorList>
    </citation>
    <scope>NUCLEOTIDE SEQUENCE [LARGE SCALE GENOMIC DNA]</scope>
    <source>
        <strain evidence="2">FI11154</strain>
    </source>
</reference>
<gene>
    <name evidence="1" type="ORF">OHAE_1518</name>
</gene>
<evidence type="ECO:0000313" key="1">
    <source>
        <dbReference type="EMBL" id="SPL65651.1"/>
    </source>
</evidence>
<accession>A0A2P9HNK5</accession>